<dbReference type="HOGENOM" id="CLU_062368_0_0_1"/>
<protein>
    <submittedName>
        <fullName evidence="1">Uncharacterized protein</fullName>
    </submittedName>
</protein>
<dbReference type="EnsemblPlants" id="OB12G21130.1">
    <property type="protein sequence ID" value="OB12G21130.1"/>
    <property type="gene ID" value="OB12G21130"/>
</dbReference>
<reference evidence="1" key="2">
    <citation type="submission" date="2013-04" db="UniProtKB">
        <authorList>
            <consortium name="EnsemblPlants"/>
        </authorList>
    </citation>
    <scope>IDENTIFICATION</scope>
</reference>
<sequence>MARKAVGVEVELGAIEEELGLYSRESVETLAISLLDRAMSYLYEIDSKLKWPHTRVFFRNAREICDGLRTDLTNWPRPTPCGCGYEEILRLRAGVEQFEDLIEEIVPEKRGRNRNPTFSFKILKAKTANRSGNPGSRCARLGVQMLESGLLQLRGYFPVVGQAVLDDVARRPSRTAPDRDQDVIGREREKEQIVQWLIKRPSSESSEIVDAGHC</sequence>
<dbReference type="STRING" id="4533.J3NDQ5"/>
<proteinExistence type="predicted"/>
<accession>J3NDQ5</accession>
<dbReference type="AlphaFoldDB" id="J3NDQ5"/>
<dbReference type="OMA" id="ARSPDQY"/>
<keyword evidence="2" id="KW-1185">Reference proteome</keyword>
<reference evidence="1" key="1">
    <citation type="journal article" date="2013" name="Nat. Commun.">
        <title>Whole-genome sequencing of Oryza brachyantha reveals mechanisms underlying Oryza genome evolution.</title>
        <authorList>
            <person name="Chen J."/>
            <person name="Huang Q."/>
            <person name="Gao D."/>
            <person name="Wang J."/>
            <person name="Lang Y."/>
            <person name="Liu T."/>
            <person name="Li B."/>
            <person name="Bai Z."/>
            <person name="Luis Goicoechea J."/>
            <person name="Liang C."/>
            <person name="Chen C."/>
            <person name="Zhang W."/>
            <person name="Sun S."/>
            <person name="Liao Y."/>
            <person name="Zhang X."/>
            <person name="Yang L."/>
            <person name="Song C."/>
            <person name="Wang M."/>
            <person name="Shi J."/>
            <person name="Liu G."/>
            <person name="Liu J."/>
            <person name="Zhou H."/>
            <person name="Zhou W."/>
            <person name="Yu Q."/>
            <person name="An N."/>
            <person name="Chen Y."/>
            <person name="Cai Q."/>
            <person name="Wang B."/>
            <person name="Liu B."/>
            <person name="Min J."/>
            <person name="Huang Y."/>
            <person name="Wu H."/>
            <person name="Li Z."/>
            <person name="Zhang Y."/>
            <person name="Yin Y."/>
            <person name="Song W."/>
            <person name="Jiang J."/>
            <person name="Jackson S.A."/>
            <person name="Wing R.A."/>
            <person name="Wang J."/>
            <person name="Chen M."/>
        </authorList>
    </citation>
    <scope>NUCLEOTIDE SEQUENCE [LARGE SCALE GENOMIC DNA]</scope>
    <source>
        <strain evidence="1">cv. IRGC 101232</strain>
    </source>
</reference>
<dbReference type="Proteomes" id="UP000006038">
    <property type="component" value="Chromosome 12"/>
</dbReference>
<name>J3NDQ5_ORYBR</name>
<evidence type="ECO:0000313" key="1">
    <source>
        <dbReference type="EnsemblPlants" id="OB12G21130.1"/>
    </source>
</evidence>
<organism evidence="1">
    <name type="scientific">Oryza brachyantha</name>
    <name type="common">malo sina</name>
    <dbReference type="NCBI Taxonomy" id="4533"/>
    <lineage>
        <taxon>Eukaryota</taxon>
        <taxon>Viridiplantae</taxon>
        <taxon>Streptophyta</taxon>
        <taxon>Embryophyta</taxon>
        <taxon>Tracheophyta</taxon>
        <taxon>Spermatophyta</taxon>
        <taxon>Magnoliopsida</taxon>
        <taxon>Liliopsida</taxon>
        <taxon>Poales</taxon>
        <taxon>Poaceae</taxon>
        <taxon>BOP clade</taxon>
        <taxon>Oryzoideae</taxon>
        <taxon>Oryzeae</taxon>
        <taxon>Oryzinae</taxon>
        <taxon>Oryza</taxon>
    </lineage>
</organism>
<evidence type="ECO:0000313" key="2">
    <source>
        <dbReference type="Proteomes" id="UP000006038"/>
    </source>
</evidence>
<dbReference type="Gramene" id="OB12G21130.1">
    <property type="protein sequence ID" value="OB12G21130.1"/>
    <property type="gene ID" value="OB12G21130"/>
</dbReference>